<proteinExistence type="predicted"/>
<feature type="region of interest" description="Disordered" evidence="1">
    <location>
        <begin position="1"/>
        <end position="27"/>
    </location>
</feature>
<name>K5WQ57_PHACS</name>
<sequence length="600" mass="68888">MMDESRGSLEASSAKQRTSGPILTLTPPASINRRTVCPLQMKFKGTGAICDSDANIFCADLGVDGLLDKLNHVFGTNYSLDKIPNLEALLDEMVNDESNYDFGYAYGRVRRGWFCDVDYLHERLNGHAEADSGRRQRAIDDDLIIDPRVPPRRVWDLYSNRVLPFHVLLGADVPRNLWAISHSWVPDSQLQRVWTRINSCMWPVPIPLSVYLSQIRIELLNLGAEYVWLDALCLRQEIPPTTMLNYPYRDTVDSQWLRRREKTRREEWRLDVPTIGYVYRCRPSQVVVTYFNGLGRPFRLSANSKSAWGIANTNHWINRVWTMQEATPNWLLGGLTLQPFDDNEPGLWDTITLFHQRMSDLLAVLPQGYTPPDLFALVTFLRLRHSRRENDYISGLGYLLQCPVIPIYDETISAETAWKRLVRELDPKFLTDLLFLFPVPGADRRARWRPSWKQLLRHPLTPRSTPPVSYLQQDLVQYDPASDVFSNVAYVVDRCVFHPTETAGSLEVEVLIGPRDGEQAKSWSFTIIVNCTSPSLETDTEYTIVATADLKYWLYGNTVNETSGSLTFQKLGIFDVDDAEDMDRLWHLNPGYADMRVIYA</sequence>
<dbReference type="Proteomes" id="UP000008370">
    <property type="component" value="Unassembled WGS sequence"/>
</dbReference>
<dbReference type="EMBL" id="JH930475">
    <property type="protein sequence ID" value="EKM52477.1"/>
    <property type="molecule type" value="Genomic_DNA"/>
</dbReference>
<dbReference type="InParanoid" id="K5WQ57"/>
<dbReference type="GeneID" id="18917841"/>
<dbReference type="HOGENOM" id="CLU_016205_0_0_1"/>
<dbReference type="RefSeq" id="XP_007398821.1">
    <property type="nucleotide sequence ID" value="XM_007398759.1"/>
</dbReference>
<accession>K5WQ57</accession>
<keyword evidence="3" id="KW-1185">Reference proteome</keyword>
<organism evidence="2 3">
    <name type="scientific">Phanerochaete carnosa (strain HHB-10118-sp)</name>
    <name type="common">White-rot fungus</name>
    <name type="synonym">Peniophora carnosa</name>
    <dbReference type="NCBI Taxonomy" id="650164"/>
    <lineage>
        <taxon>Eukaryota</taxon>
        <taxon>Fungi</taxon>
        <taxon>Dikarya</taxon>
        <taxon>Basidiomycota</taxon>
        <taxon>Agaricomycotina</taxon>
        <taxon>Agaricomycetes</taxon>
        <taxon>Polyporales</taxon>
        <taxon>Phanerochaetaceae</taxon>
        <taxon>Phanerochaete</taxon>
    </lineage>
</organism>
<feature type="compositionally biased region" description="Polar residues" evidence="1">
    <location>
        <begin position="10"/>
        <end position="27"/>
    </location>
</feature>
<gene>
    <name evidence="2" type="ORF">PHACADRAFT_260917</name>
</gene>
<dbReference type="AlphaFoldDB" id="K5WQ57"/>
<dbReference type="OrthoDB" id="2957144at2759"/>
<evidence type="ECO:0000313" key="3">
    <source>
        <dbReference type="Proteomes" id="UP000008370"/>
    </source>
</evidence>
<reference evidence="2 3" key="1">
    <citation type="journal article" date="2012" name="BMC Genomics">
        <title>Comparative genomics of the white-rot fungi, Phanerochaete carnosa and P. chrysosporium, to elucidate the genetic basis of the distinct wood types they colonize.</title>
        <authorList>
            <person name="Suzuki H."/>
            <person name="MacDonald J."/>
            <person name="Syed K."/>
            <person name="Salamov A."/>
            <person name="Hori C."/>
            <person name="Aerts A."/>
            <person name="Henrissat B."/>
            <person name="Wiebenga A."/>
            <person name="vanKuyk P.A."/>
            <person name="Barry K."/>
            <person name="Lindquist E."/>
            <person name="LaButti K."/>
            <person name="Lapidus A."/>
            <person name="Lucas S."/>
            <person name="Coutinho P."/>
            <person name="Gong Y."/>
            <person name="Samejima M."/>
            <person name="Mahadevan R."/>
            <person name="Abou-Zaid M."/>
            <person name="de Vries R.P."/>
            <person name="Igarashi K."/>
            <person name="Yadav J.S."/>
            <person name="Grigoriev I.V."/>
            <person name="Master E.R."/>
        </authorList>
    </citation>
    <scope>NUCLEOTIDE SEQUENCE [LARGE SCALE GENOMIC DNA]</scope>
    <source>
        <strain evidence="2 3">HHB-10118-sp</strain>
    </source>
</reference>
<evidence type="ECO:0000313" key="2">
    <source>
        <dbReference type="EMBL" id="EKM52477.1"/>
    </source>
</evidence>
<protein>
    <recommendedName>
        <fullName evidence="4">Heterokaryon incompatibility domain-containing protein</fullName>
    </recommendedName>
</protein>
<dbReference type="KEGG" id="pco:PHACADRAFT_260917"/>
<evidence type="ECO:0000256" key="1">
    <source>
        <dbReference type="SAM" id="MobiDB-lite"/>
    </source>
</evidence>
<evidence type="ECO:0008006" key="4">
    <source>
        <dbReference type="Google" id="ProtNLM"/>
    </source>
</evidence>